<proteinExistence type="predicted"/>
<keyword evidence="8" id="KW-1185">Reference proteome</keyword>
<dbReference type="Gene3D" id="1.20.1250.20">
    <property type="entry name" value="MFS general substrate transporter like domains"/>
    <property type="match status" value="1"/>
</dbReference>
<dbReference type="EMBL" id="AHKH01000030">
    <property type="protein sequence ID" value="EHQ61764.1"/>
    <property type="molecule type" value="Genomic_DNA"/>
</dbReference>
<keyword evidence="2" id="KW-1003">Cell membrane</keyword>
<dbReference type="GO" id="GO:0005886">
    <property type="term" value="C:plasma membrane"/>
    <property type="evidence" value="ECO:0007669"/>
    <property type="project" value="UniProtKB-SubCell"/>
</dbReference>
<evidence type="ECO:0000256" key="3">
    <source>
        <dbReference type="ARBA" id="ARBA00022692"/>
    </source>
</evidence>
<evidence type="ECO:0000256" key="2">
    <source>
        <dbReference type="ARBA" id="ARBA00022475"/>
    </source>
</evidence>
<reference evidence="7 8" key="1">
    <citation type="journal article" date="2012" name="J. Bacteriol.">
        <title>Genome Sequence of the Pattern-Forming Social Bacterium Paenibacillus dendritiformis C454 Chiral Morphotype.</title>
        <authorList>
            <person name="Sirota-Madi A."/>
            <person name="Olender T."/>
            <person name="Helman Y."/>
            <person name="Brainis I."/>
            <person name="Finkelshtein A."/>
            <person name="Roth D."/>
            <person name="Hagai E."/>
            <person name="Leshkowitz D."/>
            <person name="Brodsky L."/>
            <person name="Galatenko V."/>
            <person name="Nikolaev V."/>
            <person name="Gutnick D.L."/>
            <person name="Lancet D."/>
            <person name="Ben-Jacob E."/>
        </authorList>
    </citation>
    <scope>NUCLEOTIDE SEQUENCE [LARGE SCALE GENOMIC DNA]</scope>
    <source>
        <strain evidence="7 8">C454</strain>
    </source>
</reference>
<dbReference type="Proteomes" id="UP000003900">
    <property type="component" value="Unassembled WGS sequence"/>
</dbReference>
<dbReference type="STRING" id="1131935.PDENDC454_13420"/>
<feature type="transmembrane region" description="Helical" evidence="6">
    <location>
        <begin position="350"/>
        <end position="373"/>
    </location>
</feature>
<dbReference type="InterPro" id="IPR011701">
    <property type="entry name" value="MFS"/>
</dbReference>
<keyword evidence="4 6" id="KW-1133">Transmembrane helix</keyword>
<dbReference type="Pfam" id="PF07690">
    <property type="entry name" value="MFS_1"/>
    <property type="match status" value="1"/>
</dbReference>
<evidence type="ECO:0000256" key="5">
    <source>
        <dbReference type="ARBA" id="ARBA00023136"/>
    </source>
</evidence>
<feature type="transmembrane region" description="Helical" evidence="6">
    <location>
        <begin position="167"/>
        <end position="185"/>
    </location>
</feature>
<dbReference type="OrthoDB" id="2287060at2"/>
<feature type="transmembrane region" description="Helical" evidence="6">
    <location>
        <begin position="264"/>
        <end position="286"/>
    </location>
</feature>
<name>H3SGM9_9BACL</name>
<comment type="caution">
    <text evidence="7">The sequence shown here is derived from an EMBL/GenBank/DDBJ whole genome shotgun (WGS) entry which is preliminary data.</text>
</comment>
<dbReference type="SUPFAM" id="SSF103473">
    <property type="entry name" value="MFS general substrate transporter"/>
    <property type="match status" value="1"/>
</dbReference>
<feature type="transmembrane region" description="Helical" evidence="6">
    <location>
        <begin position="316"/>
        <end position="338"/>
    </location>
</feature>
<feature type="transmembrane region" description="Helical" evidence="6">
    <location>
        <begin position="41"/>
        <end position="61"/>
    </location>
</feature>
<dbReference type="PANTHER" id="PTHR23513:SF6">
    <property type="entry name" value="MAJOR FACILITATOR SUPERFAMILY ASSOCIATED DOMAIN-CONTAINING PROTEIN"/>
    <property type="match status" value="1"/>
</dbReference>
<keyword evidence="5 6" id="KW-0472">Membrane</keyword>
<dbReference type="CDD" id="cd06173">
    <property type="entry name" value="MFS_MefA_like"/>
    <property type="match status" value="1"/>
</dbReference>
<feature type="transmembrane region" description="Helical" evidence="6">
    <location>
        <begin position="293"/>
        <end position="310"/>
    </location>
</feature>
<evidence type="ECO:0000256" key="1">
    <source>
        <dbReference type="ARBA" id="ARBA00004651"/>
    </source>
</evidence>
<dbReference type="GO" id="GO:0022857">
    <property type="term" value="F:transmembrane transporter activity"/>
    <property type="evidence" value="ECO:0007669"/>
    <property type="project" value="InterPro"/>
</dbReference>
<dbReference type="InterPro" id="IPR036259">
    <property type="entry name" value="MFS_trans_sf"/>
</dbReference>
<dbReference type="RefSeq" id="WP_006677183.1">
    <property type="nucleotide sequence ID" value="NZ_AHKH01000030.1"/>
</dbReference>
<gene>
    <name evidence="7" type="ORF">PDENDC454_13420</name>
</gene>
<comment type="subcellular location">
    <subcellularLocation>
        <location evidence="1">Cell membrane</location>
        <topology evidence="1">Multi-pass membrane protein</topology>
    </subcellularLocation>
</comment>
<feature type="transmembrane region" description="Helical" evidence="6">
    <location>
        <begin position="12"/>
        <end position="35"/>
    </location>
</feature>
<accession>H3SGM9</accession>
<dbReference type="PANTHER" id="PTHR23513">
    <property type="entry name" value="INTEGRAL MEMBRANE EFFLUX PROTEIN-RELATED"/>
    <property type="match status" value="1"/>
</dbReference>
<dbReference type="AlphaFoldDB" id="H3SGM9"/>
<evidence type="ECO:0000256" key="4">
    <source>
        <dbReference type="ARBA" id="ARBA00022989"/>
    </source>
</evidence>
<protein>
    <submittedName>
        <fullName evidence="7">Major facilitator superfamily protein</fullName>
    </submittedName>
</protein>
<sequence length="438" mass="46601">MDIFQNRNFTLMFAGRILTNIGDSLYAVAAMWLVYDLGGSTLYTGLAGFLSLIPRLIQLLSGPIIDRLPIRSILVYTQLLQGILLLIVPLAAYGGFLSVGLVLTITPILSACNMWVYPAQLSALPRLVEKKHLTQGNSLFSIAYQGMEVACNALSGALIVLLGAISLYLWNSVGFFIGALLFAQIRIPPSEEASATDERNLRTEPEPASHPVKKYISDMREGIRLLVGTPLSRLLFGVIAINAAGGATFSLLPAFSSQIGGPGIYGILLTAQALCSLIGAICSPYLKLERLRLGFLYSIAYLSCGILWSLSVFSPWAWLTVLLYGLAWFPGGAVNVLINTVIQKGVPQRQLGVVFAAASGLSGIASPIGSLLGGSLGTLLPSAAVIASCGLAVAAVGLYWSVDTVSRSLPATDAMKEGFFAGRNPSLRMERQQSDLQG</sequence>
<evidence type="ECO:0000256" key="6">
    <source>
        <dbReference type="SAM" id="Phobius"/>
    </source>
</evidence>
<evidence type="ECO:0000313" key="7">
    <source>
        <dbReference type="EMBL" id="EHQ61764.1"/>
    </source>
</evidence>
<feature type="transmembrane region" description="Helical" evidence="6">
    <location>
        <begin position="379"/>
        <end position="400"/>
    </location>
</feature>
<keyword evidence="3 6" id="KW-0812">Transmembrane</keyword>
<dbReference type="PATRIC" id="fig|1131935.3.peg.2769"/>
<organism evidence="7 8">
    <name type="scientific">Paenibacillus dendritiformis C454</name>
    <dbReference type="NCBI Taxonomy" id="1131935"/>
    <lineage>
        <taxon>Bacteria</taxon>
        <taxon>Bacillati</taxon>
        <taxon>Bacillota</taxon>
        <taxon>Bacilli</taxon>
        <taxon>Bacillales</taxon>
        <taxon>Paenibacillaceae</taxon>
        <taxon>Paenibacillus</taxon>
    </lineage>
</organism>
<evidence type="ECO:0000313" key="8">
    <source>
        <dbReference type="Proteomes" id="UP000003900"/>
    </source>
</evidence>